<dbReference type="RefSeq" id="WP_034529577.1">
    <property type="nucleotide sequence ID" value="NZ_BBJM01000046.1"/>
</dbReference>
<comment type="caution">
    <text evidence="2">The sequence shown here is derived from an EMBL/GenBank/DDBJ whole genome shotgun (WGS) entry which is preliminary data.</text>
</comment>
<feature type="region of interest" description="Disordered" evidence="1">
    <location>
        <begin position="16"/>
        <end position="47"/>
    </location>
</feature>
<protein>
    <submittedName>
        <fullName evidence="2">Uncharacterized protein</fullName>
    </submittedName>
</protein>
<evidence type="ECO:0000313" key="3">
    <source>
        <dbReference type="Proteomes" id="UP000028700"/>
    </source>
</evidence>
<dbReference type="EMBL" id="BBJM01000046">
    <property type="protein sequence ID" value="GAK48671.1"/>
    <property type="molecule type" value="Genomic_DNA"/>
</dbReference>
<dbReference type="OrthoDB" id="2327970at2"/>
<keyword evidence="3" id="KW-1185">Reference proteome</keyword>
<gene>
    <name evidence="2" type="ORF">LOSG293_460090</name>
</gene>
<evidence type="ECO:0000313" key="2">
    <source>
        <dbReference type="EMBL" id="GAK48671.1"/>
    </source>
</evidence>
<dbReference type="Proteomes" id="UP000028700">
    <property type="component" value="Unassembled WGS sequence"/>
</dbReference>
<evidence type="ECO:0000256" key="1">
    <source>
        <dbReference type="SAM" id="MobiDB-lite"/>
    </source>
</evidence>
<proteinExistence type="predicted"/>
<organism evidence="2 3">
    <name type="scientific">Secundilactobacillus oryzae JCM 18671</name>
    <dbReference type="NCBI Taxonomy" id="1291743"/>
    <lineage>
        <taxon>Bacteria</taxon>
        <taxon>Bacillati</taxon>
        <taxon>Bacillota</taxon>
        <taxon>Bacilli</taxon>
        <taxon>Lactobacillales</taxon>
        <taxon>Lactobacillaceae</taxon>
        <taxon>Secundilactobacillus</taxon>
    </lineage>
</organism>
<dbReference type="AlphaFoldDB" id="A0A081BKV3"/>
<sequence length="66" mass="7445">MNNYDDTEKESIKKMLASEPYTHDGVTEYGGLPPISPVPQTTGKNRMSKKAFQTLICDFKEANHLK</sequence>
<reference evidence="2" key="1">
    <citation type="journal article" date="2014" name="Genome Announc.">
        <title>Draft Genome Sequence of Lactobacillus oryzae Strain SG293T.</title>
        <authorList>
            <person name="Tanizawa Y."/>
            <person name="Fujisawa T."/>
            <person name="Mochizuki T."/>
            <person name="Kaminuma E."/>
            <person name="Nakamura Y."/>
            <person name="Tohno M."/>
        </authorList>
    </citation>
    <scope>NUCLEOTIDE SEQUENCE [LARGE SCALE GENOMIC DNA]</scope>
    <source>
        <strain evidence="2">SG293</strain>
    </source>
</reference>
<accession>A0A081BKV3</accession>
<name>A0A081BKV3_9LACO</name>